<comment type="caution">
    <text evidence="1">The sequence shown here is derived from an EMBL/GenBank/DDBJ whole genome shotgun (WGS) entry which is preliminary data.</text>
</comment>
<name>A0ABR7FMG8_9FIRM</name>
<evidence type="ECO:0000313" key="2">
    <source>
        <dbReference type="Proteomes" id="UP000654573"/>
    </source>
</evidence>
<sequence length="103" mass="12388">MTYKEFLEYLENNFDGYEIFMEKAAAYQESKNQKRPAKSRWNENKVQKATNEMWKKAMQPLYDTLKREIKSGISYKWLEYISQHEVLENLRDAMADLSFEEAS</sequence>
<accession>A0ABR7FMG8</accession>
<keyword evidence="2" id="KW-1185">Reference proteome</keyword>
<dbReference type="Proteomes" id="UP000654573">
    <property type="component" value="Unassembled WGS sequence"/>
</dbReference>
<dbReference type="RefSeq" id="WP_186971186.1">
    <property type="nucleotide sequence ID" value="NZ_JACOOU010000018.1"/>
</dbReference>
<evidence type="ECO:0000313" key="1">
    <source>
        <dbReference type="EMBL" id="MBC5675616.1"/>
    </source>
</evidence>
<reference evidence="1 2" key="1">
    <citation type="submission" date="2020-08" db="EMBL/GenBank/DDBJ databases">
        <title>Genome public.</title>
        <authorList>
            <person name="Liu C."/>
            <person name="Sun Q."/>
        </authorList>
    </citation>
    <scope>NUCLEOTIDE SEQUENCE [LARGE SCALE GENOMIC DNA]</scope>
    <source>
        <strain evidence="1 2">NSJ-34</strain>
    </source>
</reference>
<gene>
    <name evidence="1" type="ORF">H8S76_25625</name>
</gene>
<proteinExistence type="predicted"/>
<organism evidence="1 2">
    <name type="scientific">Blautia celeris</name>
    <dbReference type="NCBI Taxonomy" id="2763026"/>
    <lineage>
        <taxon>Bacteria</taxon>
        <taxon>Bacillati</taxon>
        <taxon>Bacillota</taxon>
        <taxon>Clostridia</taxon>
        <taxon>Lachnospirales</taxon>
        <taxon>Lachnospiraceae</taxon>
        <taxon>Blautia</taxon>
    </lineage>
</organism>
<dbReference type="EMBL" id="JACOOU010000018">
    <property type="protein sequence ID" value="MBC5675616.1"/>
    <property type="molecule type" value="Genomic_DNA"/>
</dbReference>
<protein>
    <submittedName>
        <fullName evidence="1">Uncharacterized protein</fullName>
    </submittedName>
</protein>